<protein>
    <submittedName>
        <fullName evidence="3">Spore cortex biosynthesis protein YabQ</fullName>
    </submittedName>
</protein>
<dbReference type="AlphaFoldDB" id="A0A9D1ABS0"/>
<keyword evidence="2" id="KW-1133">Transmembrane helix</keyword>
<name>A0A9D1ABS0_9FIRM</name>
<evidence type="ECO:0000313" key="4">
    <source>
        <dbReference type="Proteomes" id="UP000886757"/>
    </source>
</evidence>
<feature type="region of interest" description="Disordered" evidence="1">
    <location>
        <begin position="140"/>
        <end position="165"/>
    </location>
</feature>
<evidence type="ECO:0000313" key="3">
    <source>
        <dbReference type="EMBL" id="HIR13343.1"/>
    </source>
</evidence>
<feature type="transmembrane region" description="Helical" evidence="2">
    <location>
        <begin position="71"/>
        <end position="87"/>
    </location>
</feature>
<feature type="compositionally biased region" description="Basic residues" evidence="1">
    <location>
        <begin position="140"/>
        <end position="151"/>
    </location>
</feature>
<organism evidence="3 4">
    <name type="scientific">Candidatus Choladousia intestinavium</name>
    <dbReference type="NCBI Taxonomy" id="2840727"/>
    <lineage>
        <taxon>Bacteria</taxon>
        <taxon>Bacillati</taxon>
        <taxon>Bacillota</taxon>
        <taxon>Clostridia</taxon>
        <taxon>Lachnospirales</taxon>
        <taxon>Lachnospiraceae</taxon>
        <taxon>Lachnospiraceae incertae sedis</taxon>
        <taxon>Candidatus Choladousia</taxon>
    </lineage>
</organism>
<dbReference type="InterPro" id="IPR019074">
    <property type="entry name" value="YabQ"/>
</dbReference>
<sequence length="165" mass="18902">MMSSVIRQEIWLFLLSVLHGASLALFYDLFRSLRRAIPHGIVLLSLEDFFFWMTAGFLTFCLVFSGTDGVIRGYVAAGIFLGAFFYHKTVSRWVVFVLGKALQLAVETGKKAGRLTKKLAKKILLENFLVKELNLRKKRGKIKKEKNKRDKRGSINETEKKKKSQ</sequence>
<proteinExistence type="predicted"/>
<reference evidence="3" key="2">
    <citation type="journal article" date="2021" name="PeerJ">
        <title>Extensive microbial diversity within the chicken gut microbiome revealed by metagenomics and culture.</title>
        <authorList>
            <person name="Gilroy R."/>
            <person name="Ravi A."/>
            <person name="Getino M."/>
            <person name="Pursley I."/>
            <person name="Horton D.L."/>
            <person name="Alikhan N.F."/>
            <person name="Baker D."/>
            <person name="Gharbi K."/>
            <person name="Hall N."/>
            <person name="Watson M."/>
            <person name="Adriaenssens E.M."/>
            <person name="Foster-Nyarko E."/>
            <person name="Jarju S."/>
            <person name="Secka A."/>
            <person name="Antonio M."/>
            <person name="Oren A."/>
            <person name="Chaudhuri R.R."/>
            <person name="La Ragione R."/>
            <person name="Hildebrand F."/>
            <person name="Pallen M.J."/>
        </authorList>
    </citation>
    <scope>NUCLEOTIDE SEQUENCE</scope>
    <source>
        <strain evidence="3">ChiSjej4B22-8148</strain>
    </source>
</reference>
<comment type="caution">
    <text evidence="3">The sequence shown here is derived from an EMBL/GenBank/DDBJ whole genome shotgun (WGS) entry which is preliminary data.</text>
</comment>
<reference evidence="3" key="1">
    <citation type="submission" date="2020-10" db="EMBL/GenBank/DDBJ databases">
        <authorList>
            <person name="Gilroy R."/>
        </authorList>
    </citation>
    <scope>NUCLEOTIDE SEQUENCE</scope>
    <source>
        <strain evidence="3">ChiSjej4B22-8148</strain>
    </source>
</reference>
<accession>A0A9D1ABS0</accession>
<dbReference type="EMBL" id="DVGK01000061">
    <property type="protein sequence ID" value="HIR13343.1"/>
    <property type="molecule type" value="Genomic_DNA"/>
</dbReference>
<feature type="compositionally biased region" description="Basic and acidic residues" evidence="1">
    <location>
        <begin position="152"/>
        <end position="165"/>
    </location>
</feature>
<feature type="transmembrane region" description="Helical" evidence="2">
    <location>
        <begin position="12"/>
        <end position="30"/>
    </location>
</feature>
<keyword evidence="2" id="KW-0472">Membrane</keyword>
<gene>
    <name evidence="3" type="ORF">IAB31_05400</name>
</gene>
<feature type="transmembrane region" description="Helical" evidence="2">
    <location>
        <begin position="42"/>
        <end position="65"/>
    </location>
</feature>
<dbReference type="Proteomes" id="UP000886757">
    <property type="component" value="Unassembled WGS sequence"/>
</dbReference>
<dbReference type="Pfam" id="PF09578">
    <property type="entry name" value="Spore_YabQ"/>
    <property type="match status" value="1"/>
</dbReference>
<evidence type="ECO:0000256" key="2">
    <source>
        <dbReference type="SAM" id="Phobius"/>
    </source>
</evidence>
<keyword evidence="2" id="KW-0812">Transmembrane</keyword>
<evidence type="ECO:0000256" key="1">
    <source>
        <dbReference type="SAM" id="MobiDB-lite"/>
    </source>
</evidence>
<dbReference type="NCBIfam" id="TIGR02893">
    <property type="entry name" value="spore_yabQ"/>
    <property type="match status" value="1"/>
</dbReference>